<name>A0ABQ2X6C9_9BURK</name>
<dbReference type="RefSeq" id="WP_189344377.1">
    <property type="nucleotide sequence ID" value="NZ_BMYT01000001.1"/>
</dbReference>
<reference evidence="2" key="1">
    <citation type="journal article" date="2019" name="Int. J. Syst. Evol. Microbiol.">
        <title>The Global Catalogue of Microorganisms (GCM) 10K type strain sequencing project: providing services to taxonomists for standard genome sequencing and annotation.</title>
        <authorList>
            <consortium name="The Broad Institute Genomics Platform"/>
            <consortium name="The Broad Institute Genome Sequencing Center for Infectious Disease"/>
            <person name="Wu L."/>
            <person name="Ma J."/>
        </authorList>
    </citation>
    <scope>NUCLEOTIDE SEQUENCE [LARGE SCALE GENOMIC DNA]</scope>
    <source>
        <strain evidence="2">KCTC 23916</strain>
    </source>
</reference>
<accession>A0ABQ2X6C9</accession>
<protein>
    <submittedName>
        <fullName evidence="1">Uncharacterized protein</fullName>
    </submittedName>
</protein>
<proteinExistence type="predicted"/>
<evidence type="ECO:0000313" key="1">
    <source>
        <dbReference type="EMBL" id="GGX01603.1"/>
    </source>
</evidence>
<dbReference type="Proteomes" id="UP000620127">
    <property type="component" value="Unassembled WGS sequence"/>
</dbReference>
<sequence length="63" mass="7310">MQKEADLDRATLDRARFFLRTNQPLDDMLKVPALAICLKNVALIRAKREARRDVKKLQSNDID</sequence>
<dbReference type="EMBL" id="BMYT01000001">
    <property type="protein sequence ID" value="GGX01603.1"/>
    <property type="molecule type" value="Genomic_DNA"/>
</dbReference>
<organism evidence="1 2">
    <name type="scientific">Undibacterium macrobrachii</name>
    <dbReference type="NCBI Taxonomy" id="1119058"/>
    <lineage>
        <taxon>Bacteria</taxon>
        <taxon>Pseudomonadati</taxon>
        <taxon>Pseudomonadota</taxon>
        <taxon>Betaproteobacteria</taxon>
        <taxon>Burkholderiales</taxon>
        <taxon>Oxalobacteraceae</taxon>
        <taxon>Undibacterium</taxon>
    </lineage>
</organism>
<comment type="caution">
    <text evidence="1">The sequence shown here is derived from an EMBL/GenBank/DDBJ whole genome shotgun (WGS) entry which is preliminary data.</text>
</comment>
<keyword evidence="2" id="KW-1185">Reference proteome</keyword>
<evidence type="ECO:0000313" key="2">
    <source>
        <dbReference type="Proteomes" id="UP000620127"/>
    </source>
</evidence>
<gene>
    <name evidence="1" type="ORF">GCM10011282_04430</name>
</gene>